<accession>A0A1V9YL31</accession>
<dbReference type="SUPFAM" id="SSF50985">
    <property type="entry name" value="RCC1/BLIP-II"/>
    <property type="match status" value="2"/>
</dbReference>
<feature type="repeat" description="RCC1" evidence="2">
    <location>
        <begin position="262"/>
        <end position="313"/>
    </location>
</feature>
<feature type="repeat" description="RCC1" evidence="2">
    <location>
        <begin position="7"/>
        <end position="69"/>
    </location>
</feature>
<dbReference type="PRINTS" id="PR00633">
    <property type="entry name" value="RCCNDNSATION"/>
</dbReference>
<dbReference type="PROSITE" id="PS50012">
    <property type="entry name" value="RCC1_3"/>
    <property type="match status" value="7"/>
</dbReference>
<feature type="repeat" description="RCC1" evidence="2">
    <location>
        <begin position="314"/>
        <end position="365"/>
    </location>
</feature>
<dbReference type="PROSITE" id="PS00626">
    <property type="entry name" value="RCC1_2"/>
    <property type="match status" value="4"/>
</dbReference>
<organism evidence="4 5">
    <name type="scientific">Achlya hypogyna</name>
    <name type="common">Oomycete</name>
    <name type="synonym">Protoachlya hypogyna</name>
    <dbReference type="NCBI Taxonomy" id="1202772"/>
    <lineage>
        <taxon>Eukaryota</taxon>
        <taxon>Sar</taxon>
        <taxon>Stramenopiles</taxon>
        <taxon>Oomycota</taxon>
        <taxon>Saprolegniomycetes</taxon>
        <taxon>Saprolegniales</taxon>
        <taxon>Achlyaceae</taxon>
        <taxon>Achlya</taxon>
    </lineage>
</organism>
<dbReference type="STRING" id="1202772.A0A1V9YL31"/>
<dbReference type="InterPro" id="IPR058923">
    <property type="entry name" value="RCC1-like_dom"/>
</dbReference>
<feature type="repeat" description="RCC1" evidence="2">
    <location>
        <begin position="366"/>
        <end position="419"/>
    </location>
</feature>
<evidence type="ECO:0000313" key="4">
    <source>
        <dbReference type="EMBL" id="OQR86401.1"/>
    </source>
</evidence>
<evidence type="ECO:0000256" key="1">
    <source>
        <dbReference type="ARBA" id="ARBA00022737"/>
    </source>
</evidence>
<dbReference type="InterPro" id="IPR009091">
    <property type="entry name" value="RCC1/BLIP-II"/>
</dbReference>
<gene>
    <name evidence="4" type="ORF">ACHHYP_10571</name>
</gene>
<protein>
    <submittedName>
        <fullName evidence="4">Regulator of chromosome condensation (RCC1)-like protein</fullName>
    </submittedName>
</protein>
<dbReference type="PANTHER" id="PTHR22872">
    <property type="entry name" value="BTK-BINDING PROTEIN-RELATED"/>
    <property type="match status" value="1"/>
</dbReference>
<sequence length="425" mass="44864">MSMVVECALLTFGCNDDGQLGRGEKKKPSGTIVDGVSSANQPQQVGALRGLDVVSVSCGSRHSLALTATGEVFAWGWGQMGQLGNGHHKSLTLPTQITFFEDADLKVAAVSAGGCHSGAVTTDGRVFMWGEAHWGQLGLSPEYKDVHQATPAECKVLPDLSDEKIVALSCGTPSSSVKRVRIVVGGTHTAALSDHGYVYTWGRRDNGQLGLGRDWVHMEPEAADGTCGTSIPARIDPAYFDNERVVQVSCGAFHTAAITESGRVYAWGKEDYGMLGVGHTPDIHVPRRLAFFENLPATSVSCGGWHTVVVARTGGVYVFGRGEYGRLGLGDTRSHSHPRKVEALSGHHVVQAAAGGSHTLFLTDKGEAFSCGRTDHGRLGNVDLKPCATPERIQEATMGTIPVVQVAAGGAHSACLLHCTRLTAS</sequence>
<proteinExistence type="predicted"/>
<dbReference type="Pfam" id="PF25390">
    <property type="entry name" value="WD40_RLD"/>
    <property type="match status" value="1"/>
</dbReference>
<dbReference type="EMBL" id="JNBR01001508">
    <property type="protein sequence ID" value="OQR86401.1"/>
    <property type="molecule type" value="Genomic_DNA"/>
</dbReference>
<keyword evidence="1" id="KW-0677">Repeat</keyword>
<feature type="domain" description="RCC1-like" evidence="3">
    <location>
        <begin position="9"/>
        <end position="415"/>
    </location>
</feature>
<feature type="repeat" description="RCC1" evidence="2">
    <location>
        <begin position="70"/>
        <end position="123"/>
    </location>
</feature>
<dbReference type="InterPro" id="IPR000408">
    <property type="entry name" value="Reg_chr_condens"/>
</dbReference>
<dbReference type="OrthoDB" id="10256179at2759"/>
<dbReference type="AlphaFoldDB" id="A0A1V9YL31"/>
<reference evidence="4 5" key="1">
    <citation type="journal article" date="2014" name="Genome Biol. Evol.">
        <title>The secreted proteins of Achlya hypogyna and Thraustotheca clavata identify the ancestral oomycete secretome and reveal gene acquisitions by horizontal gene transfer.</title>
        <authorList>
            <person name="Misner I."/>
            <person name="Blouin N."/>
            <person name="Leonard G."/>
            <person name="Richards T.A."/>
            <person name="Lane C.E."/>
        </authorList>
    </citation>
    <scope>NUCLEOTIDE SEQUENCE [LARGE SCALE GENOMIC DNA]</scope>
    <source>
        <strain evidence="4 5">ATCC 48635</strain>
    </source>
</reference>
<name>A0A1V9YL31_ACHHY</name>
<dbReference type="Gene3D" id="2.130.10.30">
    <property type="entry name" value="Regulator of chromosome condensation 1/beta-lactamase-inhibitor protein II"/>
    <property type="match status" value="2"/>
</dbReference>
<evidence type="ECO:0000259" key="3">
    <source>
        <dbReference type="Pfam" id="PF25390"/>
    </source>
</evidence>
<keyword evidence="5" id="KW-1185">Reference proteome</keyword>
<comment type="caution">
    <text evidence="4">The sequence shown here is derived from an EMBL/GenBank/DDBJ whole genome shotgun (WGS) entry which is preliminary data.</text>
</comment>
<evidence type="ECO:0000313" key="5">
    <source>
        <dbReference type="Proteomes" id="UP000243579"/>
    </source>
</evidence>
<feature type="repeat" description="RCC1" evidence="2">
    <location>
        <begin position="124"/>
        <end position="195"/>
    </location>
</feature>
<dbReference type="InterPro" id="IPR051625">
    <property type="entry name" value="Signaling_Regulatory_Domain"/>
</dbReference>
<dbReference type="Proteomes" id="UP000243579">
    <property type="component" value="Unassembled WGS sequence"/>
</dbReference>
<feature type="repeat" description="RCC1" evidence="2">
    <location>
        <begin position="196"/>
        <end position="261"/>
    </location>
</feature>
<evidence type="ECO:0000256" key="2">
    <source>
        <dbReference type="PROSITE-ProRule" id="PRU00235"/>
    </source>
</evidence>